<reference evidence="1 2" key="1">
    <citation type="journal article" date="2013" name="Nat. Commun.">
        <title>The evolution and pathogenic mechanisms of the rice sheath blight pathogen.</title>
        <authorList>
            <person name="Zheng A."/>
            <person name="Lin R."/>
            <person name="Xu L."/>
            <person name="Qin P."/>
            <person name="Tang C."/>
            <person name="Ai P."/>
            <person name="Zhang D."/>
            <person name="Liu Y."/>
            <person name="Sun Z."/>
            <person name="Feng H."/>
            <person name="Wang Y."/>
            <person name="Chen Y."/>
            <person name="Liang X."/>
            <person name="Fu R."/>
            <person name="Li Q."/>
            <person name="Zhang J."/>
            <person name="Yu X."/>
            <person name="Xie Z."/>
            <person name="Ding L."/>
            <person name="Guan P."/>
            <person name="Tang J."/>
            <person name="Liang Y."/>
            <person name="Wang S."/>
            <person name="Deng Q."/>
            <person name="Li S."/>
            <person name="Zhu J."/>
            <person name="Wang L."/>
            <person name="Liu H."/>
            <person name="Li P."/>
        </authorList>
    </citation>
    <scope>NUCLEOTIDE SEQUENCE [LARGE SCALE GENOMIC DNA]</scope>
    <source>
        <strain evidence="2">AG-1 IA</strain>
    </source>
</reference>
<evidence type="ECO:0000313" key="2">
    <source>
        <dbReference type="Proteomes" id="UP000011668"/>
    </source>
</evidence>
<gene>
    <name evidence="1" type="ORF">AG1IA_08089</name>
</gene>
<sequence>MCVREESEAQMMTETYNLDLETLEKTLGAFPVRERLQSAGEEVQKSELAVDRAEVSRAASITDGNPLMPVIWILLGNRVSWVKATFALRLAQQGTVTRWHHRWSNRGASNKRKEDADVEPANSLGDVAGWILRLSSSDGLEFGSDEEKATWVITNHHPRTDATSGGIFRYGSVENVS</sequence>
<keyword evidence="2" id="KW-1185">Reference proteome</keyword>
<dbReference type="AlphaFoldDB" id="L8WI58"/>
<dbReference type="HOGENOM" id="CLU_1518864_0_0_1"/>
<name>L8WI58_THACA</name>
<dbReference type="EMBL" id="AFRT01002400">
    <property type="protein sequence ID" value="ELU37881.1"/>
    <property type="molecule type" value="Genomic_DNA"/>
</dbReference>
<dbReference type="Proteomes" id="UP000011668">
    <property type="component" value="Unassembled WGS sequence"/>
</dbReference>
<evidence type="ECO:0000313" key="1">
    <source>
        <dbReference type="EMBL" id="ELU37881.1"/>
    </source>
</evidence>
<proteinExistence type="predicted"/>
<comment type="caution">
    <text evidence="1">The sequence shown here is derived from an EMBL/GenBank/DDBJ whole genome shotgun (WGS) entry which is preliminary data.</text>
</comment>
<organism evidence="1 2">
    <name type="scientific">Thanatephorus cucumeris (strain AG1-IA)</name>
    <name type="common">Rice sheath blight fungus</name>
    <name type="synonym">Rhizoctonia solani</name>
    <dbReference type="NCBI Taxonomy" id="983506"/>
    <lineage>
        <taxon>Eukaryota</taxon>
        <taxon>Fungi</taxon>
        <taxon>Dikarya</taxon>
        <taxon>Basidiomycota</taxon>
        <taxon>Agaricomycotina</taxon>
        <taxon>Agaricomycetes</taxon>
        <taxon>Cantharellales</taxon>
        <taxon>Ceratobasidiaceae</taxon>
        <taxon>Rhizoctonia</taxon>
        <taxon>Rhizoctonia solani AG-1</taxon>
    </lineage>
</organism>
<protein>
    <submittedName>
        <fullName evidence="1">Uncharacterized protein</fullName>
    </submittedName>
</protein>
<accession>L8WI58</accession>